<reference evidence="8" key="1">
    <citation type="journal article" date="2023" name="Insect Mol. Biol.">
        <title>Genome sequencing provides insights into the evolution of gene families encoding plant cell wall-degrading enzymes in longhorned beetles.</title>
        <authorList>
            <person name="Shin N.R."/>
            <person name="Okamura Y."/>
            <person name="Kirsch R."/>
            <person name="Pauchet Y."/>
        </authorList>
    </citation>
    <scope>NUCLEOTIDE SEQUENCE</scope>
    <source>
        <strain evidence="8">RBIC_L_NR</strain>
    </source>
</reference>
<dbReference type="CDD" id="cd07032">
    <property type="entry name" value="RNAP_I_II_AC40"/>
    <property type="match status" value="1"/>
</dbReference>
<dbReference type="GO" id="GO:0003677">
    <property type="term" value="F:DNA binding"/>
    <property type="evidence" value="ECO:0007669"/>
    <property type="project" value="InterPro"/>
</dbReference>
<accession>A0AAV8WJ98</accession>
<name>A0AAV8WJ98_9CUCU</name>
<dbReference type="PANTHER" id="PTHR11800:SF13">
    <property type="entry name" value="DNA-DIRECTED RNA POLYMERASES I AND III SUBUNIT RPAC1"/>
    <property type="match status" value="1"/>
</dbReference>
<dbReference type="GO" id="GO:0005666">
    <property type="term" value="C:RNA polymerase III complex"/>
    <property type="evidence" value="ECO:0007669"/>
    <property type="project" value="TreeGrafter"/>
</dbReference>
<keyword evidence="4" id="KW-0804">Transcription</keyword>
<comment type="subcellular location">
    <subcellularLocation>
        <location evidence="1">Nucleus</location>
    </subcellularLocation>
</comment>
<dbReference type="InterPro" id="IPR050518">
    <property type="entry name" value="Rpo3/RPB3_RNA_Pol_subunit"/>
</dbReference>
<keyword evidence="5" id="KW-0539">Nucleus</keyword>
<dbReference type="InterPro" id="IPR011262">
    <property type="entry name" value="DNA-dir_RNA_pol_insert"/>
</dbReference>
<sequence>MNMEINDEKPRVILNEYKVTKNFPSGPTVLAEQFDIKNFKKRFRIVIVRNENYEMEFDLIGIHPSLANTFRRLVLSDVPSMAIEKVYIHNNTSIIQDEVLAHRLGLIPLKADPRLFEYKTDATAEGTDQYFLEFELKIKCSYNKEANKKDSSRVEDMYKNNNVYSKHIKWLPIGNQKERFKEADVGPIEPDILIAKMRPGHELDLKLVAIKSCGRDHAKFSPVATAFYRLLPDIKLVREVEGEAAYRLQKCFSPGVIGVRQEKNGKKVAVVNNARYDTSSRNVFRYDDLKDAVVMTKIQDHFIFTIESVGAMQPQVIFKEAVNMLRNKCTLLLEELNSS</sequence>
<evidence type="ECO:0000259" key="7">
    <source>
        <dbReference type="SMART" id="SM00662"/>
    </source>
</evidence>
<dbReference type="Gene3D" id="2.170.120.12">
    <property type="entry name" value="DNA-directed RNA polymerase, insert domain"/>
    <property type="match status" value="1"/>
</dbReference>
<dbReference type="PROSITE" id="PS00446">
    <property type="entry name" value="RNA_POL_D_30KD"/>
    <property type="match status" value="1"/>
</dbReference>
<gene>
    <name evidence="8" type="ORF">NQ314_021082</name>
</gene>
<dbReference type="AlphaFoldDB" id="A0AAV8WJ98"/>
<dbReference type="InterPro" id="IPR011263">
    <property type="entry name" value="DNA-dir_RNA_pol_RpoA/D/Rpb3"/>
</dbReference>
<dbReference type="EMBL" id="JANEYF010005862">
    <property type="protein sequence ID" value="KAJ8926543.1"/>
    <property type="molecule type" value="Genomic_DNA"/>
</dbReference>
<evidence type="ECO:0000313" key="9">
    <source>
        <dbReference type="Proteomes" id="UP001162156"/>
    </source>
</evidence>
<dbReference type="GO" id="GO:0005736">
    <property type="term" value="C:RNA polymerase I complex"/>
    <property type="evidence" value="ECO:0007669"/>
    <property type="project" value="TreeGrafter"/>
</dbReference>
<dbReference type="FunFam" id="2.170.120.12:FF:000003">
    <property type="entry name" value="Dna-directed rna polymerases i and iii subunit"/>
    <property type="match status" value="1"/>
</dbReference>
<comment type="similarity">
    <text evidence="6">Belongs to the archaeal Rpo3/eukaryotic RPB3 RNA polymerase subunit family.</text>
</comment>
<dbReference type="HAMAP" id="MF_00320">
    <property type="entry name" value="RNApol_arch_Rpo3"/>
    <property type="match status" value="1"/>
</dbReference>
<dbReference type="PANTHER" id="PTHR11800">
    <property type="entry name" value="DNA-DIRECTED RNA POLYMERASE"/>
    <property type="match status" value="1"/>
</dbReference>
<dbReference type="InterPro" id="IPR001514">
    <property type="entry name" value="DNA-dir_RNA_pol_30-40kDasu_CS"/>
</dbReference>
<dbReference type="NCBIfam" id="NF001988">
    <property type="entry name" value="PRK00783.1"/>
    <property type="match status" value="1"/>
</dbReference>
<evidence type="ECO:0000256" key="4">
    <source>
        <dbReference type="ARBA" id="ARBA00023163"/>
    </source>
</evidence>
<evidence type="ECO:0000313" key="8">
    <source>
        <dbReference type="EMBL" id="KAJ8926543.1"/>
    </source>
</evidence>
<evidence type="ECO:0000256" key="1">
    <source>
        <dbReference type="ARBA" id="ARBA00004123"/>
    </source>
</evidence>
<evidence type="ECO:0000256" key="6">
    <source>
        <dbReference type="ARBA" id="ARBA00025804"/>
    </source>
</evidence>
<dbReference type="InterPro" id="IPR036603">
    <property type="entry name" value="RBP11-like"/>
</dbReference>
<dbReference type="GO" id="GO:0003899">
    <property type="term" value="F:DNA-directed RNA polymerase activity"/>
    <property type="evidence" value="ECO:0007669"/>
    <property type="project" value="InterPro"/>
</dbReference>
<proteinExistence type="inferred from homology"/>
<dbReference type="InterPro" id="IPR036643">
    <property type="entry name" value="RNApol_insert_sf"/>
</dbReference>
<feature type="domain" description="DNA-directed RNA polymerase RpoA/D/Rpb3-type" evidence="7">
    <location>
        <begin position="54"/>
        <end position="335"/>
    </location>
</feature>
<comment type="caution">
    <text evidence="8">The sequence shown here is derived from an EMBL/GenBank/DDBJ whole genome shotgun (WGS) entry which is preliminary data.</text>
</comment>
<dbReference type="Pfam" id="PF01000">
    <property type="entry name" value="RNA_pol_A_bac"/>
    <property type="match status" value="1"/>
</dbReference>
<dbReference type="SUPFAM" id="SSF56553">
    <property type="entry name" value="Insert subdomain of RNA polymerase alpha subunit"/>
    <property type="match status" value="1"/>
</dbReference>
<dbReference type="SUPFAM" id="SSF55257">
    <property type="entry name" value="RBP11-like subunits of RNA polymerase"/>
    <property type="match status" value="1"/>
</dbReference>
<evidence type="ECO:0000256" key="2">
    <source>
        <dbReference type="ARBA" id="ARBA00022083"/>
    </source>
</evidence>
<dbReference type="GO" id="GO:0046983">
    <property type="term" value="F:protein dimerization activity"/>
    <property type="evidence" value="ECO:0007669"/>
    <property type="project" value="InterPro"/>
</dbReference>
<evidence type="ECO:0000256" key="5">
    <source>
        <dbReference type="ARBA" id="ARBA00023242"/>
    </source>
</evidence>
<dbReference type="Gene3D" id="3.30.1360.10">
    <property type="entry name" value="RNA polymerase, RBP11-like subunit"/>
    <property type="match status" value="1"/>
</dbReference>
<evidence type="ECO:0000256" key="3">
    <source>
        <dbReference type="ARBA" id="ARBA00022478"/>
    </source>
</evidence>
<dbReference type="GO" id="GO:0006351">
    <property type="term" value="P:DNA-templated transcription"/>
    <property type="evidence" value="ECO:0007669"/>
    <property type="project" value="InterPro"/>
</dbReference>
<dbReference type="SMART" id="SM00662">
    <property type="entry name" value="RPOLD"/>
    <property type="match status" value="1"/>
</dbReference>
<dbReference type="Proteomes" id="UP001162156">
    <property type="component" value="Unassembled WGS sequence"/>
</dbReference>
<keyword evidence="9" id="KW-1185">Reference proteome</keyword>
<dbReference type="InterPro" id="IPR022842">
    <property type="entry name" value="RNAP_Rpo3/Rpb3/RPAC1"/>
</dbReference>
<organism evidence="8 9">
    <name type="scientific">Rhamnusium bicolor</name>
    <dbReference type="NCBI Taxonomy" id="1586634"/>
    <lineage>
        <taxon>Eukaryota</taxon>
        <taxon>Metazoa</taxon>
        <taxon>Ecdysozoa</taxon>
        <taxon>Arthropoda</taxon>
        <taxon>Hexapoda</taxon>
        <taxon>Insecta</taxon>
        <taxon>Pterygota</taxon>
        <taxon>Neoptera</taxon>
        <taxon>Endopterygota</taxon>
        <taxon>Coleoptera</taxon>
        <taxon>Polyphaga</taxon>
        <taxon>Cucujiformia</taxon>
        <taxon>Chrysomeloidea</taxon>
        <taxon>Cerambycidae</taxon>
        <taxon>Lepturinae</taxon>
        <taxon>Rhagiini</taxon>
        <taxon>Rhamnusium</taxon>
    </lineage>
</organism>
<dbReference type="InterPro" id="IPR033901">
    <property type="entry name" value="RNAPI/III_AC40"/>
</dbReference>
<keyword evidence="3" id="KW-0240">DNA-directed RNA polymerase</keyword>
<dbReference type="Pfam" id="PF01193">
    <property type="entry name" value="RNA_pol_L"/>
    <property type="match status" value="1"/>
</dbReference>
<protein>
    <recommendedName>
        <fullName evidence="2">DNA-directed RNA polymerases I and III subunit RPAC1</fullName>
    </recommendedName>
</protein>